<keyword evidence="6 10" id="KW-0407">Ion channel</keyword>
<feature type="transmembrane region" description="Helical" evidence="10">
    <location>
        <begin position="37"/>
        <end position="54"/>
    </location>
</feature>
<keyword evidence="10" id="KW-0813">Transport</keyword>
<dbReference type="PANTHER" id="PTHR28259:SF1">
    <property type="entry name" value="FLUORIDE EXPORT PROTEIN 1-RELATED"/>
    <property type="match status" value="1"/>
</dbReference>
<evidence type="ECO:0000256" key="1">
    <source>
        <dbReference type="ARBA" id="ARBA00004651"/>
    </source>
</evidence>
<keyword evidence="10" id="KW-0915">Sodium</keyword>
<evidence type="ECO:0000256" key="9">
    <source>
        <dbReference type="ARBA" id="ARBA00049940"/>
    </source>
</evidence>
<keyword evidence="5 10" id="KW-0472">Membrane</keyword>
<dbReference type="NCBIfam" id="TIGR00494">
    <property type="entry name" value="crcB"/>
    <property type="match status" value="1"/>
</dbReference>
<comment type="catalytic activity">
    <reaction evidence="8">
        <text>fluoride(in) = fluoride(out)</text>
        <dbReference type="Rhea" id="RHEA:76159"/>
        <dbReference type="ChEBI" id="CHEBI:17051"/>
    </reaction>
    <physiologicalReaction direction="left-to-right" evidence="8">
        <dbReference type="Rhea" id="RHEA:76160"/>
    </physiologicalReaction>
</comment>
<keyword evidence="3 10" id="KW-0812">Transmembrane</keyword>
<dbReference type="RefSeq" id="WP_345430678.1">
    <property type="nucleotide sequence ID" value="NZ_BAABHK010000003.1"/>
</dbReference>
<proteinExistence type="inferred from homology"/>
<gene>
    <name evidence="10 11" type="primary">crcB</name>
    <name evidence="10" type="synonym">fluC</name>
    <name evidence="11" type="ORF">GCM10023196_022840</name>
</gene>
<evidence type="ECO:0000256" key="5">
    <source>
        <dbReference type="ARBA" id="ARBA00023136"/>
    </source>
</evidence>
<dbReference type="Pfam" id="PF02537">
    <property type="entry name" value="CRCB"/>
    <property type="match status" value="1"/>
</dbReference>
<comment type="similarity">
    <text evidence="7 10">Belongs to the fluoride channel Fluc/FEX (TC 1.A.43) family.</text>
</comment>
<protein>
    <recommendedName>
        <fullName evidence="10">Fluoride-specific ion channel FluC</fullName>
    </recommendedName>
</protein>
<keyword evidence="2 10" id="KW-1003">Cell membrane</keyword>
<feature type="transmembrane region" description="Helical" evidence="10">
    <location>
        <begin position="61"/>
        <end position="79"/>
    </location>
</feature>
<organism evidence="11 12">
    <name type="scientific">Actinoallomurus vinaceus</name>
    <dbReference type="NCBI Taxonomy" id="1080074"/>
    <lineage>
        <taxon>Bacteria</taxon>
        <taxon>Bacillati</taxon>
        <taxon>Actinomycetota</taxon>
        <taxon>Actinomycetes</taxon>
        <taxon>Streptosporangiales</taxon>
        <taxon>Thermomonosporaceae</taxon>
        <taxon>Actinoallomurus</taxon>
    </lineage>
</organism>
<comment type="caution">
    <text evidence="11">The sequence shown here is derived from an EMBL/GenBank/DDBJ whole genome shotgun (WGS) entry which is preliminary data.</text>
</comment>
<keyword evidence="10" id="KW-0479">Metal-binding</keyword>
<evidence type="ECO:0000256" key="6">
    <source>
        <dbReference type="ARBA" id="ARBA00023303"/>
    </source>
</evidence>
<name>A0ABP8U785_9ACTN</name>
<comment type="subcellular location">
    <subcellularLocation>
        <location evidence="1 10">Cell membrane</location>
        <topology evidence="1 10">Multi-pass membrane protein</topology>
    </subcellularLocation>
</comment>
<feature type="transmembrane region" description="Helical" evidence="10">
    <location>
        <begin position="99"/>
        <end position="118"/>
    </location>
</feature>
<evidence type="ECO:0000256" key="4">
    <source>
        <dbReference type="ARBA" id="ARBA00022989"/>
    </source>
</evidence>
<dbReference type="HAMAP" id="MF_00454">
    <property type="entry name" value="FluC"/>
    <property type="match status" value="1"/>
</dbReference>
<feature type="binding site" evidence="10">
    <location>
        <position position="74"/>
    </location>
    <ligand>
        <name>Na(+)</name>
        <dbReference type="ChEBI" id="CHEBI:29101"/>
        <note>structural</note>
    </ligand>
</feature>
<comment type="activity regulation">
    <text evidence="10">Na(+) is not transported, but it plays an essential structural role and its presence is essential for fluoride channel function.</text>
</comment>
<evidence type="ECO:0000256" key="8">
    <source>
        <dbReference type="ARBA" id="ARBA00035585"/>
    </source>
</evidence>
<accession>A0ABP8U785</accession>
<reference evidence="12" key="1">
    <citation type="journal article" date="2019" name="Int. J. Syst. Evol. Microbiol.">
        <title>The Global Catalogue of Microorganisms (GCM) 10K type strain sequencing project: providing services to taxonomists for standard genome sequencing and annotation.</title>
        <authorList>
            <consortium name="The Broad Institute Genomics Platform"/>
            <consortium name="The Broad Institute Genome Sequencing Center for Infectious Disease"/>
            <person name="Wu L."/>
            <person name="Ma J."/>
        </authorList>
    </citation>
    <scope>NUCLEOTIDE SEQUENCE [LARGE SCALE GENOMIC DNA]</scope>
    <source>
        <strain evidence="12">JCM 17939</strain>
    </source>
</reference>
<evidence type="ECO:0000256" key="2">
    <source>
        <dbReference type="ARBA" id="ARBA00022475"/>
    </source>
</evidence>
<dbReference type="Proteomes" id="UP001501442">
    <property type="component" value="Unassembled WGS sequence"/>
</dbReference>
<evidence type="ECO:0000313" key="12">
    <source>
        <dbReference type="Proteomes" id="UP001501442"/>
    </source>
</evidence>
<comment type="function">
    <text evidence="9 10">Fluoride-specific ion channel. Important for reducing fluoride concentration in the cell, thus reducing its toxicity.</text>
</comment>
<dbReference type="EMBL" id="BAABHK010000003">
    <property type="protein sequence ID" value="GAA4624083.1"/>
    <property type="molecule type" value="Genomic_DNA"/>
</dbReference>
<dbReference type="InterPro" id="IPR003691">
    <property type="entry name" value="FluC"/>
</dbReference>
<feature type="binding site" evidence="10">
    <location>
        <position position="71"/>
    </location>
    <ligand>
        <name>Na(+)</name>
        <dbReference type="ChEBI" id="CHEBI:29101"/>
        <note>structural</note>
    </ligand>
</feature>
<keyword evidence="4 10" id="KW-1133">Transmembrane helix</keyword>
<evidence type="ECO:0000256" key="3">
    <source>
        <dbReference type="ARBA" id="ARBA00022692"/>
    </source>
</evidence>
<evidence type="ECO:0000256" key="7">
    <source>
        <dbReference type="ARBA" id="ARBA00035120"/>
    </source>
</evidence>
<keyword evidence="12" id="KW-1185">Reference proteome</keyword>
<evidence type="ECO:0000313" key="11">
    <source>
        <dbReference type="EMBL" id="GAA4624083.1"/>
    </source>
</evidence>
<keyword evidence="10" id="KW-0406">Ion transport</keyword>
<sequence length="120" mass="12354">MTVLLVLLGGAVGAPSRYLIDRYVQRRRQSVFPWGTLTVNLIGCLILGLLAGAAHDLAKPIVTLAGTGFCGALTTFSTFGFETARLLEDGSYREAGLNVLAGVGLGLLAATAGFAIGVSV</sequence>
<dbReference type="PANTHER" id="PTHR28259">
    <property type="entry name" value="FLUORIDE EXPORT PROTEIN 1-RELATED"/>
    <property type="match status" value="1"/>
</dbReference>
<evidence type="ECO:0000256" key="10">
    <source>
        <dbReference type="HAMAP-Rule" id="MF_00454"/>
    </source>
</evidence>